<gene>
    <name evidence="2" type="ORF">BU085_05765</name>
</gene>
<dbReference type="EMBL" id="PZEV01000015">
    <property type="protein sequence ID" value="PTI51238.1"/>
    <property type="molecule type" value="Genomic_DNA"/>
</dbReference>
<dbReference type="AlphaFoldDB" id="A0A2T4Q0S2"/>
<dbReference type="RefSeq" id="WP_107532349.1">
    <property type="nucleotide sequence ID" value="NZ_PZEV01000015.1"/>
</dbReference>
<dbReference type="InterPro" id="IPR007163">
    <property type="entry name" value="VCA0040-like"/>
</dbReference>
<evidence type="ECO:0000313" key="2">
    <source>
        <dbReference type="EMBL" id="PTI51238.1"/>
    </source>
</evidence>
<feature type="transmembrane region" description="Helical" evidence="1">
    <location>
        <begin position="20"/>
        <end position="36"/>
    </location>
</feature>
<feature type="transmembrane region" description="Helical" evidence="1">
    <location>
        <begin position="115"/>
        <end position="133"/>
    </location>
</feature>
<feature type="transmembrane region" description="Helical" evidence="1">
    <location>
        <begin position="229"/>
        <end position="249"/>
    </location>
</feature>
<feature type="transmembrane region" description="Helical" evidence="1">
    <location>
        <begin position="199"/>
        <end position="217"/>
    </location>
</feature>
<accession>A0A2T4Q0S2</accession>
<name>A0A2T4Q0S2_STAWA</name>
<keyword evidence="1" id="KW-1133">Transmembrane helix</keyword>
<evidence type="ECO:0000256" key="1">
    <source>
        <dbReference type="SAM" id="Phobius"/>
    </source>
</evidence>
<evidence type="ECO:0000313" key="3">
    <source>
        <dbReference type="Proteomes" id="UP000240717"/>
    </source>
</evidence>
<keyword evidence="1" id="KW-0472">Membrane</keyword>
<feature type="transmembrane region" description="Helical" evidence="1">
    <location>
        <begin position="85"/>
        <end position="103"/>
    </location>
</feature>
<comment type="caution">
    <text evidence="2">The sequence shown here is derived from an EMBL/GenBank/DDBJ whole genome shotgun (WGS) entry which is preliminary data.</text>
</comment>
<feature type="transmembrane region" description="Helical" evidence="1">
    <location>
        <begin position="57"/>
        <end position="79"/>
    </location>
</feature>
<dbReference type="Pfam" id="PF04018">
    <property type="entry name" value="VCA0040-like"/>
    <property type="match status" value="1"/>
</dbReference>
<reference evidence="2 3" key="1">
    <citation type="journal article" date="2016" name="Front. Microbiol.">
        <title>Comprehensive Phylogenetic Analysis of Bovine Non-aureus Staphylococci Species Based on Whole-Genome Sequencing.</title>
        <authorList>
            <person name="Naushad S."/>
            <person name="Barkema H.W."/>
            <person name="Luby C."/>
            <person name="Condas L.A."/>
            <person name="Nobrega D.B."/>
            <person name="Carson D.A."/>
            <person name="De Buck J."/>
        </authorList>
    </citation>
    <scope>NUCLEOTIDE SEQUENCE [LARGE SCALE GENOMIC DNA]</scope>
    <source>
        <strain evidence="2 3">SNUC 2993</strain>
    </source>
</reference>
<organism evidence="2 3">
    <name type="scientific">Staphylococcus warneri</name>
    <dbReference type="NCBI Taxonomy" id="1292"/>
    <lineage>
        <taxon>Bacteria</taxon>
        <taxon>Bacillati</taxon>
        <taxon>Bacillota</taxon>
        <taxon>Bacilli</taxon>
        <taxon>Bacillales</taxon>
        <taxon>Staphylococcaceae</taxon>
        <taxon>Staphylococcus</taxon>
    </lineage>
</organism>
<proteinExistence type="predicted"/>
<feature type="transmembrane region" description="Helical" evidence="1">
    <location>
        <begin position="255"/>
        <end position="276"/>
    </location>
</feature>
<dbReference type="STRING" id="1194526.A284_09175"/>
<protein>
    <submittedName>
        <fullName evidence="2">DUF368 domain-containing protein</fullName>
    </submittedName>
</protein>
<dbReference type="Proteomes" id="UP000240717">
    <property type="component" value="Unassembled WGS sequence"/>
</dbReference>
<sequence length="286" mass="31144">MKNFKWINVLKGFGMGTSDLVPGVSGGTIALLLGIYDGFISSISGLFSRRFWPSLKFLLPIIIGMLLAIGILSNLFNYLLSTHEIPTMFFFTGLIIGIIPYLLKVSRFKSTFKAKHYIVVLVGIAILVIMTLLNGGDKHTGETLSLSTSLIIKYYIAGICASSAMLLPGISGSFMLLIFGAYGTVMFAISELVKFNFNALPILLIVGLGILTGFLVSSKLIQYLLHHHTTMTFALIIGFVIGSIFAVYPGLPHSALTWIISIFTLITGFIVSYVLGQITAKNEEQI</sequence>
<dbReference type="PANTHER" id="PTHR37308">
    <property type="entry name" value="INTEGRAL MEMBRANE PROTEIN"/>
    <property type="match status" value="1"/>
</dbReference>
<keyword evidence="1" id="KW-0812">Transmembrane</keyword>
<dbReference type="PANTHER" id="PTHR37308:SF1">
    <property type="entry name" value="POLYPRENYL-PHOSPHATE TRANSPORTER"/>
    <property type="match status" value="1"/>
</dbReference>